<dbReference type="Gene3D" id="3.20.20.100">
    <property type="entry name" value="NADP-dependent oxidoreductase domain"/>
    <property type="match status" value="1"/>
</dbReference>
<dbReference type="AlphaFoldDB" id="A0AAV5R7E7"/>
<keyword evidence="12" id="KW-1185">Reference proteome</keyword>
<dbReference type="Pfam" id="PF00248">
    <property type="entry name" value="Aldo_ket_red"/>
    <property type="match status" value="1"/>
</dbReference>
<evidence type="ECO:0000256" key="1">
    <source>
        <dbReference type="ARBA" id="ARBA00023002"/>
    </source>
</evidence>
<feature type="binding site" evidence="8">
    <location>
        <position position="114"/>
    </location>
    <ligand>
        <name>substrate</name>
    </ligand>
</feature>
<evidence type="ECO:0000313" key="12">
    <source>
        <dbReference type="Proteomes" id="UP001378960"/>
    </source>
</evidence>
<dbReference type="PRINTS" id="PR00069">
    <property type="entry name" value="ALDKETRDTASE"/>
</dbReference>
<comment type="catalytic activity">
    <reaction evidence="3">
        <text>isatin + NADPH + H(+) = 3-hydroxyindolin-2-one + NADP(+)</text>
        <dbReference type="Rhea" id="RHEA:68608"/>
        <dbReference type="ChEBI" id="CHEBI:15378"/>
        <dbReference type="ChEBI" id="CHEBI:27539"/>
        <dbReference type="ChEBI" id="CHEBI:28536"/>
        <dbReference type="ChEBI" id="CHEBI:57783"/>
        <dbReference type="ChEBI" id="CHEBI:58349"/>
    </reaction>
</comment>
<evidence type="ECO:0000256" key="2">
    <source>
        <dbReference type="ARBA" id="ARBA00050878"/>
    </source>
</evidence>
<evidence type="ECO:0000313" key="11">
    <source>
        <dbReference type="EMBL" id="GMM47414.1"/>
    </source>
</evidence>
<dbReference type="GO" id="GO:0047011">
    <property type="term" value="F:2-dehydropantolactone reductase (A-specific) activity"/>
    <property type="evidence" value="ECO:0007669"/>
    <property type="project" value="UniProtKB-ARBA"/>
</dbReference>
<dbReference type="InterPro" id="IPR018170">
    <property type="entry name" value="Aldo/ket_reductase_CS"/>
</dbReference>
<dbReference type="PANTHER" id="PTHR11732">
    <property type="entry name" value="ALDO/KETO REDUCTASE"/>
    <property type="match status" value="1"/>
</dbReference>
<comment type="caution">
    <text evidence="11">The sequence shown here is derived from an EMBL/GenBank/DDBJ whole genome shotgun (WGS) entry which is preliminary data.</text>
</comment>
<dbReference type="EMBL" id="BTGB01000005">
    <property type="protein sequence ID" value="GMM47414.1"/>
    <property type="molecule type" value="Genomic_DNA"/>
</dbReference>
<dbReference type="GO" id="GO:0042180">
    <property type="term" value="P:ketone metabolic process"/>
    <property type="evidence" value="ECO:0007669"/>
    <property type="project" value="UniProtKB-ARBA"/>
</dbReference>
<comment type="catalytic activity">
    <reaction evidence="2">
        <text>(R)-pantolactone + NADP(+) = 2-dehydropantolactone + NADPH + H(+)</text>
        <dbReference type="Rhea" id="RHEA:18981"/>
        <dbReference type="ChEBI" id="CHEBI:15378"/>
        <dbReference type="ChEBI" id="CHEBI:16719"/>
        <dbReference type="ChEBI" id="CHEBI:18395"/>
        <dbReference type="ChEBI" id="CHEBI:57783"/>
        <dbReference type="ChEBI" id="CHEBI:58349"/>
        <dbReference type="EC" id="1.1.1.358"/>
    </reaction>
</comment>
<evidence type="ECO:0000256" key="6">
    <source>
        <dbReference type="ARBA" id="ARBA00081322"/>
    </source>
</evidence>
<keyword evidence="1" id="KW-0560">Oxidoreductase</keyword>
<evidence type="ECO:0000259" key="10">
    <source>
        <dbReference type="Pfam" id="PF00248"/>
    </source>
</evidence>
<feature type="active site" description="Proton donor" evidence="7">
    <location>
        <position position="54"/>
    </location>
</feature>
<dbReference type="EC" id="1.1.1.358" evidence="4"/>
<dbReference type="FunFam" id="3.20.20.100:FF:000002">
    <property type="entry name" value="2,5-diketo-D-gluconic acid reductase A"/>
    <property type="match status" value="1"/>
</dbReference>
<dbReference type="Proteomes" id="UP001378960">
    <property type="component" value="Unassembled WGS sequence"/>
</dbReference>
<name>A0AAV5R7E7_PICKL</name>
<feature type="domain" description="NADP-dependent oxidoreductase" evidence="10">
    <location>
        <begin position="21"/>
        <end position="288"/>
    </location>
</feature>
<dbReference type="PIRSF" id="PIRSF000097">
    <property type="entry name" value="AKR"/>
    <property type="match status" value="1"/>
</dbReference>
<organism evidence="11 12">
    <name type="scientific">Pichia kluyveri</name>
    <name type="common">Yeast</name>
    <dbReference type="NCBI Taxonomy" id="36015"/>
    <lineage>
        <taxon>Eukaryota</taxon>
        <taxon>Fungi</taxon>
        <taxon>Dikarya</taxon>
        <taxon>Ascomycota</taxon>
        <taxon>Saccharomycotina</taxon>
        <taxon>Pichiomycetes</taxon>
        <taxon>Pichiales</taxon>
        <taxon>Pichiaceae</taxon>
        <taxon>Pichia</taxon>
    </lineage>
</organism>
<evidence type="ECO:0000256" key="5">
    <source>
        <dbReference type="ARBA" id="ARBA00079693"/>
    </source>
</evidence>
<accession>A0AAV5R7E7</accession>
<gene>
    <name evidence="11" type="ORF">DAPK24_039890</name>
</gene>
<evidence type="ECO:0000256" key="3">
    <source>
        <dbReference type="ARBA" id="ARBA00051098"/>
    </source>
</evidence>
<reference evidence="11 12" key="1">
    <citation type="journal article" date="2023" name="Elife">
        <title>Identification of key yeast species and microbe-microbe interactions impacting larval growth of Drosophila in the wild.</title>
        <authorList>
            <person name="Mure A."/>
            <person name="Sugiura Y."/>
            <person name="Maeda R."/>
            <person name="Honda K."/>
            <person name="Sakurai N."/>
            <person name="Takahashi Y."/>
            <person name="Watada M."/>
            <person name="Katoh T."/>
            <person name="Gotoh A."/>
            <person name="Gotoh Y."/>
            <person name="Taniguchi I."/>
            <person name="Nakamura K."/>
            <person name="Hayashi T."/>
            <person name="Katayama T."/>
            <person name="Uemura T."/>
            <person name="Hattori Y."/>
        </authorList>
    </citation>
    <scope>NUCLEOTIDE SEQUENCE [LARGE SCALE GENOMIC DNA]</scope>
    <source>
        <strain evidence="11 12">PK-24</strain>
    </source>
</reference>
<protein>
    <recommendedName>
        <fullName evidence="5">2-dehydropantolactone reductase</fullName>
        <ecNumber evidence="4">1.1.1.358</ecNumber>
    </recommendedName>
    <alternativeName>
        <fullName evidence="5">2-dehydropantolactone reductase</fullName>
    </alternativeName>
    <alternativeName>
        <fullName evidence="6">Ketopantoyl-lactone reductase</fullName>
    </alternativeName>
</protein>
<dbReference type="InterPro" id="IPR036812">
    <property type="entry name" value="NAD(P)_OxRdtase_dom_sf"/>
</dbReference>
<feature type="site" description="Lowers pKa of active site Tyr" evidence="9">
    <location>
        <position position="83"/>
    </location>
</feature>
<evidence type="ECO:0000256" key="9">
    <source>
        <dbReference type="PIRSR" id="PIRSR000097-3"/>
    </source>
</evidence>
<proteinExistence type="predicted"/>
<sequence length="314" mass="35441">MIPEICTKTYTLNTGAKIPAIGLGTWKSTDEECYNAVKTALENGYTHIDTARIYGNEESVGKAINDYLKESGISRDKLFITTKLWCSECKEPEKALRESLNRLNLEYIDLYLTHWPVAIPKADVLMPINDEGKRLVIPYDEWNYIDTYKGMQKLVELGLTKAIGVSNYNIPKLKKILNDKEIKIKPVCNQVEMHPSLPQIELIEFCKENNILIQCYSPLGSTGAPILENEILQNISKKNNISPACLAISWAVARGTVVLPKSVSSKRIIDNIKIVQLDENTVKELESIGIENPQRVGNPPWDVKINLFEDSEVY</sequence>
<evidence type="ECO:0000256" key="4">
    <source>
        <dbReference type="ARBA" id="ARBA00066965"/>
    </source>
</evidence>
<dbReference type="PROSITE" id="PS00062">
    <property type="entry name" value="ALDOKETO_REDUCTASE_2"/>
    <property type="match status" value="1"/>
</dbReference>
<evidence type="ECO:0000256" key="7">
    <source>
        <dbReference type="PIRSR" id="PIRSR000097-1"/>
    </source>
</evidence>
<dbReference type="SUPFAM" id="SSF51430">
    <property type="entry name" value="NAD(P)-linked oxidoreductase"/>
    <property type="match status" value="1"/>
</dbReference>
<dbReference type="InterPro" id="IPR023210">
    <property type="entry name" value="NADP_OxRdtase_dom"/>
</dbReference>
<dbReference type="InterPro" id="IPR020471">
    <property type="entry name" value="AKR"/>
</dbReference>
<evidence type="ECO:0000256" key="8">
    <source>
        <dbReference type="PIRSR" id="PIRSR000097-2"/>
    </source>
</evidence>